<proteinExistence type="predicted"/>
<dbReference type="Proteomes" id="UP000188836">
    <property type="component" value="Unassembled WGS sequence"/>
</dbReference>
<gene>
    <name evidence="1" type="ORF">B0T46_13175</name>
</gene>
<sequence length="136" mass="14851">MLLIVLAGKFFFVLPEFNLFGLFFPLVLGCDDICCVTGVKCVDELPVFVVLVQVLIAAGVDKLLYDTGVELLHGRLEIGCIQFVQRIQRFLGFAVPGHAVVAVPPPLTVITFYLLDSIFCRSHQALLCSLEPAAPS</sequence>
<dbReference type="AlphaFoldDB" id="A0A1W0BDV8"/>
<keyword evidence="2" id="KW-1185">Reference proteome</keyword>
<reference evidence="1 2" key="1">
    <citation type="journal article" date="2016" name="Antonie Van Leeuwenhoek">
        <title>Nocardia donostiensis sp. nov., isolated from human respiratory specimens.</title>
        <authorList>
            <person name="Ercibengoa M."/>
            <person name="Bell M."/>
            <person name="Marimon J.M."/>
            <person name="Humrighouse B."/>
            <person name="Klenk H.P."/>
            <person name="Potter G."/>
            <person name="Perez-Trallero E."/>
        </authorList>
    </citation>
    <scope>NUCLEOTIDE SEQUENCE [LARGE SCALE GENOMIC DNA]</scope>
    <source>
        <strain evidence="1 2">X1655</strain>
    </source>
</reference>
<comment type="caution">
    <text evidence="1">The sequence shown here is derived from an EMBL/GenBank/DDBJ whole genome shotgun (WGS) entry which is preliminary data.</text>
</comment>
<protein>
    <submittedName>
        <fullName evidence="1">Uncharacterized protein</fullName>
    </submittedName>
</protein>
<evidence type="ECO:0000313" key="2">
    <source>
        <dbReference type="Proteomes" id="UP000188836"/>
    </source>
</evidence>
<accession>A0A1W0BDV8</accession>
<organism evidence="1 2">
    <name type="scientific">Nocardia donostiensis</name>
    <dbReference type="NCBI Taxonomy" id="1538463"/>
    <lineage>
        <taxon>Bacteria</taxon>
        <taxon>Bacillati</taxon>
        <taxon>Actinomycetota</taxon>
        <taxon>Actinomycetes</taxon>
        <taxon>Mycobacteriales</taxon>
        <taxon>Nocardiaceae</taxon>
        <taxon>Nocardia</taxon>
    </lineage>
</organism>
<dbReference type="EMBL" id="MUMY01000010">
    <property type="protein sequence ID" value="ONM48321.1"/>
    <property type="molecule type" value="Genomic_DNA"/>
</dbReference>
<evidence type="ECO:0000313" key="1">
    <source>
        <dbReference type="EMBL" id="ONM48321.1"/>
    </source>
</evidence>
<name>A0A1W0BDV8_9NOCA</name>